<evidence type="ECO:0000256" key="1">
    <source>
        <dbReference type="ARBA" id="ARBA00022729"/>
    </source>
</evidence>
<evidence type="ECO:0000259" key="3">
    <source>
        <dbReference type="SMART" id="SM00062"/>
    </source>
</evidence>
<dbReference type="SMART" id="SM00062">
    <property type="entry name" value="PBPb"/>
    <property type="match status" value="1"/>
</dbReference>
<dbReference type="InterPro" id="IPR001638">
    <property type="entry name" value="Solute-binding_3/MltF_N"/>
</dbReference>
<dbReference type="SUPFAM" id="SSF53850">
    <property type="entry name" value="Periplasmic binding protein-like II"/>
    <property type="match status" value="1"/>
</dbReference>
<dbReference type="Pfam" id="PF00497">
    <property type="entry name" value="SBP_bac_3"/>
    <property type="match status" value="1"/>
</dbReference>
<organism evidence="4 5">
    <name type="scientific">Paraburkholderia dioscoreae</name>
    <dbReference type="NCBI Taxonomy" id="2604047"/>
    <lineage>
        <taxon>Bacteria</taxon>
        <taxon>Pseudomonadati</taxon>
        <taxon>Pseudomonadota</taxon>
        <taxon>Betaproteobacteria</taxon>
        <taxon>Burkholderiales</taxon>
        <taxon>Burkholderiaceae</taxon>
        <taxon>Paraburkholderia</taxon>
    </lineage>
</organism>
<keyword evidence="1 2" id="KW-0732">Signal</keyword>
<dbReference type="Proteomes" id="UP000325811">
    <property type="component" value="Chromosome II"/>
</dbReference>
<dbReference type="PANTHER" id="PTHR35936:SF17">
    <property type="entry name" value="ARGININE-BINDING EXTRACELLULAR PROTEIN ARTP"/>
    <property type="match status" value="1"/>
</dbReference>
<feature type="domain" description="Solute-binding protein family 3/N-terminal" evidence="3">
    <location>
        <begin position="61"/>
        <end position="289"/>
    </location>
</feature>
<name>A0A5Q4ZDH0_9BURK</name>
<dbReference type="KEGG" id="pdio:PDMSB3_2135.1"/>
<keyword evidence="5" id="KW-1185">Reference proteome</keyword>
<feature type="chain" id="PRO_5024824005" evidence="2">
    <location>
        <begin position="33"/>
        <end position="303"/>
    </location>
</feature>
<evidence type="ECO:0000313" key="4">
    <source>
        <dbReference type="EMBL" id="VVD33419.1"/>
    </source>
</evidence>
<dbReference type="RefSeq" id="WP_165188641.1">
    <property type="nucleotide sequence ID" value="NZ_LR699554.1"/>
</dbReference>
<evidence type="ECO:0000313" key="5">
    <source>
        <dbReference type="Proteomes" id="UP000325811"/>
    </source>
</evidence>
<gene>
    <name evidence="4" type="ORF">PDMSB3_2135</name>
</gene>
<dbReference type="EMBL" id="LR699554">
    <property type="protein sequence ID" value="VVD33419.1"/>
    <property type="molecule type" value="Genomic_DNA"/>
</dbReference>
<accession>A0A5Q4ZDH0</accession>
<proteinExistence type="predicted"/>
<dbReference type="CDD" id="cd01004">
    <property type="entry name" value="PBP2_MidA_like"/>
    <property type="match status" value="1"/>
</dbReference>
<sequence length="303" mass="31971">MNTLASHHLKQHARSIKLALITAAFTATSAHAATATIDFSKLKKDDAIYASLPQKIKDAGVVNAATESDYPPFDFLDDKNQLTGADIELSHALGQVLGVPIRNVNTDFSAIIPGIQAGRFDVGISSIGDYTSRESTMDFVDYYQGGTSFLTKQGAKGPKSMDDVCGTIVGVLKGTSSETQAKSTSDYCTLHGKPAVTVNAYPTQSAAILALTSGRIQSVSGDSATNGYSASNPSLKIVNGGQTVYGDRPYYGIAVPKNSPLVDPLMKAMKVVMDSGVYLQILNKYGLGDGALNAPLKNQPLKQ</sequence>
<feature type="signal peptide" evidence="2">
    <location>
        <begin position="1"/>
        <end position="32"/>
    </location>
</feature>
<reference evidence="4 5" key="1">
    <citation type="submission" date="2019-08" db="EMBL/GenBank/DDBJ databases">
        <authorList>
            <person name="Herpell B J."/>
        </authorList>
    </citation>
    <scope>NUCLEOTIDE SEQUENCE [LARGE SCALE GENOMIC DNA]</scope>
    <source>
        <strain evidence="5">Msb3</strain>
    </source>
</reference>
<protein>
    <submittedName>
        <fullName evidence="4">Periplasmic component of amino acid ABC-type transporter/signal transduction system</fullName>
    </submittedName>
</protein>
<dbReference type="PANTHER" id="PTHR35936">
    <property type="entry name" value="MEMBRANE-BOUND LYTIC MUREIN TRANSGLYCOSYLASE F"/>
    <property type="match status" value="1"/>
</dbReference>
<evidence type="ECO:0000256" key="2">
    <source>
        <dbReference type="SAM" id="SignalP"/>
    </source>
</evidence>
<dbReference type="Gene3D" id="3.40.190.10">
    <property type="entry name" value="Periplasmic binding protein-like II"/>
    <property type="match status" value="2"/>
</dbReference>
<dbReference type="AlphaFoldDB" id="A0A5Q4ZDH0"/>